<name>A0A4Q9BA17_9BACT</name>
<evidence type="ECO:0000313" key="1">
    <source>
        <dbReference type="EMBL" id="TBH72930.1"/>
    </source>
</evidence>
<dbReference type="Proteomes" id="UP000293583">
    <property type="component" value="Unassembled WGS sequence"/>
</dbReference>
<organism evidence="1 2">
    <name type="scientific">Aquirufa antheringensis</name>
    <dbReference type="NCBI Taxonomy" id="2516559"/>
    <lineage>
        <taxon>Bacteria</taxon>
        <taxon>Pseudomonadati</taxon>
        <taxon>Bacteroidota</taxon>
        <taxon>Cytophagia</taxon>
        <taxon>Cytophagales</taxon>
        <taxon>Flectobacillaceae</taxon>
        <taxon>Aquirufa</taxon>
    </lineage>
</organism>
<dbReference type="EMBL" id="SEWY01000003">
    <property type="protein sequence ID" value="TBH72930.1"/>
    <property type="molecule type" value="Genomic_DNA"/>
</dbReference>
<dbReference type="InterPro" id="IPR058060">
    <property type="entry name" value="HYC_CC_PP"/>
</dbReference>
<sequence>MKFFAKSFMSFFLAAWILFGSLGISWTEATCIYTGAKKTTITKAESCCKKTTEAHISRAKCCLLGKYQVKFNFDLTKGNTAMIFAFTPISVSSFYQNLDLNHQDPDYISYHSNAPPLAQQIRLAQLQTYLI</sequence>
<protein>
    <submittedName>
        <fullName evidence="1">Uncharacterized protein</fullName>
    </submittedName>
</protein>
<dbReference type="RefSeq" id="WP_130923109.1">
    <property type="nucleotide sequence ID" value="NZ_JAANON010000004.1"/>
</dbReference>
<dbReference type="NCBIfam" id="NF047658">
    <property type="entry name" value="HYC_CC_PP"/>
    <property type="match status" value="1"/>
</dbReference>
<reference evidence="1 2" key="1">
    <citation type="submission" date="2019-02" db="EMBL/GenBank/DDBJ databases">
        <title>Genome of a new Bacteroidetes strain.</title>
        <authorList>
            <person name="Pitt A."/>
        </authorList>
    </citation>
    <scope>NUCLEOTIDE SEQUENCE [LARGE SCALE GENOMIC DNA]</scope>
    <source>
        <strain evidence="1 2">103A-SOEBACH</strain>
    </source>
</reference>
<evidence type="ECO:0000313" key="2">
    <source>
        <dbReference type="Proteomes" id="UP000293583"/>
    </source>
</evidence>
<gene>
    <name evidence="1" type="ORF">EWU20_06025</name>
</gene>
<proteinExistence type="predicted"/>
<comment type="caution">
    <text evidence="1">The sequence shown here is derived from an EMBL/GenBank/DDBJ whole genome shotgun (WGS) entry which is preliminary data.</text>
</comment>
<accession>A0A4Q9BA17</accession>
<keyword evidence="2" id="KW-1185">Reference proteome</keyword>
<dbReference type="AlphaFoldDB" id="A0A4Q9BA17"/>